<comment type="caution">
    <text evidence="2">The sequence shown here is derived from an EMBL/GenBank/DDBJ whole genome shotgun (WGS) entry which is preliminary data.</text>
</comment>
<feature type="region of interest" description="Disordered" evidence="1">
    <location>
        <begin position="1"/>
        <end position="36"/>
    </location>
</feature>
<name>A0A4Y7SPL3_COPMI</name>
<proteinExistence type="predicted"/>
<evidence type="ECO:0000313" key="3">
    <source>
        <dbReference type="Proteomes" id="UP000298030"/>
    </source>
</evidence>
<evidence type="ECO:0000256" key="1">
    <source>
        <dbReference type="SAM" id="MobiDB-lite"/>
    </source>
</evidence>
<feature type="region of interest" description="Disordered" evidence="1">
    <location>
        <begin position="165"/>
        <end position="248"/>
    </location>
</feature>
<gene>
    <name evidence="2" type="ORF">FA13DRAFT_1715577</name>
</gene>
<dbReference type="AlphaFoldDB" id="A0A4Y7SPL3"/>
<organism evidence="2 3">
    <name type="scientific">Coprinellus micaceus</name>
    <name type="common">Glistening ink-cap mushroom</name>
    <name type="synonym">Coprinus micaceus</name>
    <dbReference type="NCBI Taxonomy" id="71717"/>
    <lineage>
        <taxon>Eukaryota</taxon>
        <taxon>Fungi</taxon>
        <taxon>Dikarya</taxon>
        <taxon>Basidiomycota</taxon>
        <taxon>Agaricomycotina</taxon>
        <taxon>Agaricomycetes</taxon>
        <taxon>Agaricomycetidae</taxon>
        <taxon>Agaricales</taxon>
        <taxon>Agaricineae</taxon>
        <taxon>Psathyrellaceae</taxon>
        <taxon>Coprinellus</taxon>
    </lineage>
</organism>
<accession>A0A4Y7SPL3</accession>
<dbReference type="EMBL" id="QPFP01000081">
    <property type="protein sequence ID" value="TEB23189.1"/>
    <property type="molecule type" value="Genomic_DNA"/>
</dbReference>
<sequence>MEDDSEGIPPPTMDGRTRAGKGQRQGEKKNPVRRAMSRFGGNFKKVFSSSGKRKVAAGNTITGEMAAGASVEETPDDFRQCAEEDLTRCAMSSEEVKDATMDVEDIDTTSLLPCVSAEASLNAVGRSLEAEVVDLGRTMEGRPNRLLVDEEEEYVRLGVWNEGTAEAAKPTDEGGTSHPPRVPPKATDSIHSAPATTPEAHPESPTPNRQGEPRSRASRRRRVSSNTSNSSDVEPIPSTLHSSSAASPYPSDALDVLRNAHGVRVKNLKIVQRAGNVERHGDIHLNAPLVSLITVTGGNDTSPGGRKVGHLAGSGVVLAGIYISGLFFFDEPAPLDSWRE</sequence>
<protein>
    <submittedName>
        <fullName evidence="2">Uncharacterized protein</fullName>
    </submittedName>
</protein>
<reference evidence="2 3" key="1">
    <citation type="journal article" date="2019" name="Nat. Ecol. Evol.">
        <title>Megaphylogeny resolves global patterns of mushroom evolution.</title>
        <authorList>
            <person name="Varga T."/>
            <person name="Krizsan K."/>
            <person name="Foldi C."/>
            <person name="Dima B."/>
            <person name="Sanchez-Garcia M."/>
            <person name="Sanchez-Ramirez S."/>
            <person name="Szollosi G.J."/>
            <person name="Szarkandi J.G."/>
            <person name="Papp V."/>
            <person name="Albert L."/>
            <person name="Andreopoulos W."/>
            <person name="Angelini C."/>
            <person name="Antonin V."/>
            <person name="Barry K.W."/>
            <person name="Bougher N.L."/>
            <person name="Buchanan P."/>
            <person name="Buyck B."/>
            <person name="Bense V."/>
            <person name="Catcheside P."/>
            <person name="Chovatia M."/>
            <person name="Cooper J."/>
            <person name="Damon W."/>
            <person name="Desjardin D."/>
            <person name="Finy P."/>
            <person name="Geml J."/>
            <person name="Haridas S."/>
            <person name="Hughes K."/>
            <person name="Justo A."/>
            <person name="Karasinski D."/>
            <person name="Kautmanova I."/>
            <person name="Kiss B."/>
            <person name="Kocsube S."/>
            <person name="Kotiranta H."/>
            <person name="LaButti K.M."/>
            <person name="Lechner B.E."/>
            <person name="Liimatainen K."/>
            <person name="Lipzen A."/>
            <person name="Lukacs Z."/>
            <person name="Mihaltcheva S."/>
            <person name="Morgado L.N."/>
            <person name="Niskanen T."/>
            <person name="Noordeloos M.E."/>
            <person name="Ohm R.A."/>
            <person name="Ortiz-Santana B."/>
            <person name="Ovrebo C."/>
            <person name="Racz N."/>
            <person name="Riley R."/>
            <person name="Savchenko A."/>
            <person name="Shiryaev A."/>
            <person name="Soop K."/>
            <person name="Spirin V."/>
            <person name="Szebenyi C."/>
            <person name="Tomsovsky M."/>
            <person name="Tulloss R.E."/>
            <person name="Uehling J."/>
            <person name="Grigoriev I.V."/>
            <person name="Vagvolgyi C."/>
            <person name="Papp T."/>
            <person name="Martin F.M."/>
            <person name="Miettinen O."/>
            <person name="Hibbett D.S."/>
            <person name="Nagy L.G."/>
        </authorList>
    </citation>
    <scope>NUCLEOTIDE SEQUENCE [LARGE SCALE GENOMIC DNA]</scope>
    <source>
        <strain evidence="2 3">FP101781</strain>
    </source>
</reference>
<evidence type="ECO:0000313" key="2">
    <source>
        <dbReference type="EMBL" id="TEB23189.1"/>
    </source>
</evidence>
<dbReference type="Proteomes" id="UP000298030">
    <property type="component" value="Unassembled WGS sequence"/>
</dbReference>
<keyword evidence="3" id="KW-1185">Reference proteome</keyword>